<keyword evidence="1" id="KW-1133">Transmembrane helix</keyword>
<dbReference type="PANTHER" id="PTHR34980">
    <property type="entry name" value="INNER MEMBRANE PROTEIN-RELATED-RELATED"/>
    <property type="match status" value="1"/>
</dbReference>
<dbReference type="Proteomes" id="UP000523362">
    <property type="component" value="Unassembled WGS sequence"/>
</dbReference>
<proteinExistence type="predicted"/>
<sequence length="140" mass="15729">MGFLEAYKSFWKNYVNFSGRASRSAYWYATLWNVVIVIVLYVLAFMFGLSLVMEKVMAGYGIVGLGSAVFILFVLWLFMLAILLPTISLTVRRLHDSGKSGFFAFLNFIPFVGGIIILVFMCLESDGPNQYGDGDSEFDI</sequence>
<evidence type="ECO:0000256" key="1">
    <source>
        <dbReference type="SAM" id="Phobius"/>
    </source>
</evidence>
<organism evidence="2 3">
    <name type="scientific">Listeria seeligeri</name>
    <dbReference type="NCBI Taxonomy" id="1640"/>
    <lineage>
        <taxon>Bacteria</taxon>
        <taxon>Bacillati</taxon>
        <taxon>Bacillota</taxon>
        <taxon>Bacilli</taxon>
        <taxon>Bacillales</taxon>
        <taxon>Listeriaceae</taxon>
        <taxon>Listeria</taxon>
    </lineage>
</organism>
<reference evidence="2 3" key="1">
    <citation type="submission" date="2020-03" db="EMBL/GenBank/DDBJ databases">
        <title>Soil Listeria distribution.</title>
        <authorList>
            <person name="Liao J."/>
            <person name="Wiedmann M."/>
        </authorList>
    </citation>
    <scope>NUCLEOTIDE SEQUENCE [LARGE SCALE GENOMIC DNA]</scope>
    <source>
        <strain evidence="2 3">FSL L7-1560</strain>
    </source>
</reference>
<dbReference type="AlphaFoldDB" id="A0A7X0X3W6"/>
<dbReference type="EMBL" id="JAARRG010000011">
    <property type="protein sequence ID" value="MBC1487110.1"/>
    <property type="molecule type" value="Genomic_DNA"/>
</dbReference>
<evidence type="ECO:0000313" key="3">
    <source>
        <dbReference type="Proteomes" id="UP000523362"/>
    </source>
</evidence>
<gene>
    <name evidence="2" type="ORF">HB897_12805</name>
</gene>
<keyword evidence="1" id="KW-0472">Membrane</keyword>
<comment type="caution">
    <text evidence="2">The sequence shown here is derived from an EMBL/GenBank/DDBJ whole genome shotgun (WGS) entry which is preliminary data.</text>
</comment>
<dbReference type="RefSeq" id="WP_185384066.1">
    <property type="nucleotide sequence ID" value="NZ_CP124268.1"/>
</dbReference>
<dbReference type="InterPro" id="IPR008523">
    <property type="entry name" value="DUF805"/>
</dbReference>
<name>A0A7X0X3W6_LISSE</name>
<accession>A0A7X0X3W6</accession>
<feature type="transmembrane region" description="Helical" evidence="1">
    <location>
        <begin position="102"/>
        <end position="123"/>
    </location>
</feature>
<keyword evidence="1" id="KW-0812">Transmembrane</keyword>
<dbReference type="Pfam" id="PF05656">
    <property type="entry name" value="DUF805"/>
    <property type="match status" value="1"/>
</dbReference>
<feature type="transmembrane region" description="Helical" evidence="1">
    <location>
        <begin position="25"/>
        <end position="47"/>
    </location>
</feature>
<protein>
    <submittedName>
        <fullName evidence="2">DUF805 domain-containing protein</fullName>
    </submittedName>
</protein>
<evidence type="ECO:0000313" key="2">
    <source>
        <dbReference type="EMBL" id="MBC1487110.1"/>
    </source>
</evidence>
<feature type="transmembrane region" description="Helical" evidence="1">
    <location>
        <begin position="59"/>
        <end position="82"/>
    </location>
</feature>
<dbReference type="PANTHER" id="PTHR34980:SF2">
    <property type="entry name" value="INNER MEMBRANE PROTEIN YHAH-RELATED"/>
    <property type="match status" value="1"/>
</dbReference>
<dbReference type="GO" id="GO:0005886">
    <property type="term" value="C:plasma membrane"/>
    <property type="evidence" value="ECO:0007669"/>
    <property type="project" value="TreeGrafter"/>
</dbReference>